<dbReference type="PROSITE" id="PS00518">
    <property type="entry name" value="ZF_RING_1"/>
    <property type="match status" value="1"/>
</dbReference>
<dbReference type="PROSITE" id="PS50119">
    <property type="entry name" value="ZF_BBOX"/>
    <property type="match status" value="1"/>
</dbReference>
<keyword evidence="9" id="KW-1185">Reference proteome</keyword>
<dbReference type="OMA" id="ELRGWIT"/>
<protein>
    <recommendedName>
        <fullName evidence="10">E3 ubiquitin/ISG15 ligase TRIM25-like</fullName>
    </recommendedName>
</protein>
<dbReference type="Pfam" id="PF00643">
    <property type="entry name" value="zf-B_box"/>
    <property type="match status" value="1"/>
</dbReference>
<dbReference type="InterPro" id="IPR013083">
    <property type="entry name" value="Znf_RING/FYVE/PHD"/>
</dbReference>
<name>A0A3Q3B5S6_KRYMA</name>
<dbReference type="AlphaFoldDB" id="A0A3Q3B5S6"/>
<proteinExistence type="predicted"/>
<dbReference type="InterPro" id="IPR017907">
    <property type="entry name" value="Znf_RING_CS"/>
</dbReference>
<dbReference type="GeneTree" id="ENSGT01150000286931"/>
<dbReference type="InterPro" id="IPR058030">
    <property type="entry name" value="TRIM8/14/16/25/29/45/65_CC"/>
</dbReference>
<dbReference type="PANTHER" id="PTHR25465:SF5">
    <property type="entry name" value="E3 UBIQUITIN_ISG15 LIGASE TRIM25-RELATED"/>
    <property type="match status" value="1"/>
</dbReference>
<keyword evidence="1" id="KW-0479">Metal-binding</keyword>
<feature type="domain" description="RING-type" evidence="6">
    <location>
        <begin position="15"/>
        <end position="58"/>
    </location>
</feature>
<dbReference type="Gene3D" id="3.30.40.10">
    <property type="entry name" value="Zinc/RING finger domain, C3HC4 (zinc finger)"/>
    <property type="match status" value="1"/>
</dbReference>
<evidence type="ECO:0000256" key="5">
    <source>
        <dbReference type="SAM" id="Coils"/>
    </source>
</evidence>
<dbReference type="Gene3D" id="3.30.160.60">
    <property type="entry name" value="Classic Zinc Finger"/>
    <property type="match status" value="1"/>
</dbReference>
<reference evidence="8" key="2">
    <citation type="submission" date="2025-09" db="UniProtKB">
        <authorList>
            <consortium name="Ensembl"/>
        </authorList>
    </citation>
    <scope>IDENTIFICATION</scope>
</reference>
<dbReference type="InterPro" id="IPR000315">
    <property type="entry name" value="Znf_B-box"/>
</dbReference>
<accession>A0A3Q3B5S6</accession>
<feature type="coiled-coil region" evidence="5">
    <location>
        <begin position="262"/>
        <end position="289"/>
    </location>
</feature>
<evidence type="ECO:0000256" key="4">
    <source>
        <dbReference type="PROSITE-ProRule" id="PRU00024"/>
    </source>
</evidence>
<dbReference type="Pfam" id="PF25600">
    <property type="entry name" value="TRIM_CC"/>
    <property type="match status" value="1"/>
</dbReference>
<sequence length="425" mass="48578">MAQKPVQLEREAFCCSICLDLLKDPVTIPCGHSYCMNCIKTHWNEEDQKGIHSCPQCRQTFKQMPVLKKNTMLTVLVEQLKKTELQAAPSDARSEDVACDVCVGRKLKAVKSCLVCLASYCEKHLQAHYESAASKKHRLVDPFRNVCSRHDEAMKLFCRTDQKCICYLCSVNEHKGHETVSAAAEVAERQRALKVRREEIQQRIHDREKDAKLLREQAEAIDRSAGKAVEESEKIFTELIRLIQKRSSDVKRQISSWQETEVSQFTELQEKLELEITELRGEDSDLEQLLNTEDHIQFLHNYPTLSALVEPPHSFSIDVCSLRYFEEVLAAVAELKHKLVLKQPLFDIICFINGTLRLSAPPSLLSLSINKTTYCTLYQAGSRLMNTKAFVCVCGFCKDGYKSLFHSLFKLKSCQIQRLELLCRG</sequence>
<evidence type="ECO:0000313" key="9">
    <source>
        <dbReference type="Proteomes" id="UP000264800"/>
    </source>
</evidence>
<dbReference type="SUPFAM" id="SSF57845">
    <property type="entry name" value="B-box zinc-binding domain"/>
    <property type="match status" value="1"/>
</dbReference>
<dbReference type="Ensembl" id="ENSKMAT00000024722.1">
    <property type="protein sequence ID" value="ENSKMAP00000024416.1"/>
    <property type="gene ID" value="ENSKMAG00000018104.1"/>
</dbReference>
<feature type="coiled-coil region" evidence="5">
    <location>
        <begin position="183"/>
        <end position="217"/>
    </location>
</feature>
<dbReference type="Gene3D" id="4.10.830.40">
    <property type="match status" value="1"/>
</dbReference>
<keyword evidence="2 4" id="KW-0863">Zinc-finger</keyword>
<dbReference type="InterPro" id="IPR051051">
    <property type="entry name" value="E3_ubiq-ligase_TRIM/RNF"/>
</dbReference>
<dbReference type="Pfam" id="PF15227">
    <property type="entry name" value="zf-C3HC4_4"/>
    <property type="match status" value="1"/>
</dbReference>
<evidence type="ECO:0000313" key="8">
    <source>
        <dbReference type="Ensembl" id="ENSKMAP00000024416.1"/>
    </source>
</evidence>
<evidence type="ECO:0000259" key="6">
    <source>
        <dbReference type="PROSITE" id="PS50089"/>
    </source>
</evidence>
<dbReference type="SMART" id="SM00184">
    <property type="entry name" value="RING"/>
    <property type="match status" value="1"/>
</dbReference>
<evidence type="ECO:0000256" key="2">
    <source>
        <dbReference type="ARBA" id="ARBA00022771"/>
    </source>
</evidence>
<evidence type="ECO:0000256" key="1">
    <source>
        <dbReference type="ARBA" id="ARBA00022723"/>
    </source>
</evidence>
<keyword evidence="3" id="KW-0862">Zinc</keyword>
<dbReference type="Proteomes" id="UP000264800">
    <property type="component" value="Unplaced"/>
</dbReference>
<dbReference type="GO" id="GO:0008270">
    <property type="term" value="F:zinc ion binding"/>
    <property type="evidence" value="ECO:0007669"/>
    <property type="project" value="UniProtKB-KW"/>
</dbReference>
<dbReference type="SMART" id="SM00336">
    <property type="entry name" value="BBOX"/>
    <property type="match status" value="1"/>
</dbReference>
<dbReference type="CDD" id="cd19769">
    <property type="entry name" value="Bbox2_TRIM16-like"/>
    <property type="match status" value="1"/>
</dbReference>
<feature type="domain" description="B box-type" evidence="7">
    <location>
        <begin position="146"/>
        <end position="182"/>
    </location>
</feature>
<keyword evidence="5" id="KW-0175">Coiled coil</keyword>
<evidence type="ECO:0000259" key="7">
    <source>
        <dbReference type="PROSITE" id="PS50119"/>
    </source>
</evidence>
<dbReference type="PANTHER" id="PTHR25465">
    <property type="entry name" value="B-BOX DOMAIN CONTAINING"/>
    <property type="match status" value="1"/>
</dbReference>
<evidence type="ECO:0000256" key="3">
    <source>
        <dbReference type="ARBA" id="ARBA00022833"/>
    </source>
</evidence>
<reference evidence="8" key="1">
    <citation type="submission" date="2025-08" db="UniProtKB">
        <authorList>
            <consortium name="Ensembl"/>
        </authorList>
    </citation>
    <scope>IDENTIFICATION</scope>
</reference>
<dbReference type="InterPro" id="IPR001841">
    <property type="entry name" value="Znf_RING"/>
</dbReference>
<dbReference type="SUPFAM" id="SSF57850">
    <property type="entry name" value="RING/U-box"/>
    <property type="match status" value="1"/>
</dbReference>
<dbReference type="PROSITE" id="PS50089">
    <property type="entry name" value="ZF_RING_2"/>
    <property type="match status" value="1"/>
</dbReference>
<evidence type="ECO:0008006" key="10">
    <source>
        <dbReference type="Google" id="ProtNLM"/>
    </source>
</evidence>
<organism evidence="8 9">
    <name type="scientific">Kryptolebias marmoratus</name>
    <name type="common">Mangrove killifish</name>
    <name type="synonym">Rivulus marmoratus</name>
    <dbReference type="NCBI Taxonomy" id="37003"/>
    <lineage>
        <taxon>Eukaryota</taxon>
        <taxon>Metazoa</taxon>
        <taxon>Chordata</taxon>
        <taxon>Craniata</taxon>
        <taxon>Vertebrata</taxon>
        <taxon>Euteleostomi</taxon>
        <taxon>Actinopterygii</taxon>
        <taxon>Neopterygii</taxon>
        <taxon>Teleostei</taxon>
        <taxon>Neoteleostei</taxon>
        <taxon>Acanthomorphata</taxon>
        <taxon>Ovalentaria</taxon>
        <taxon>Atherinomorphae</taxon>
        <taxon>Cyprinodontiformes</taxon>
        <taxon>Rivulidae</taxon>
        <taxon>Kryptolebias</taxon>
    </lineage>
</organism>